<evidence type="ECO:0000256" key="2">
    <source>
        <dbReference type="ARBA" id="ARBA00022679"/>
    </source>
</evidence>
<comment type="cofactor">
    <cofactor evidence="7">
        <name>Mg(2+)</name>
        <dbReference type="ChEBI" id="CHEBI:18420"/>
    </cofactor>
    <cofactor evidence="7">
        <name>Mn(2+)</name>
        <dbReference type="ChEBI" id="CHEBI:29035"/>
    </cofactor>
</comment>
<evidence type="ECO:0000256" key="8">
    <source>
        <dbReference type="SAM" id="MobiDB-lite"/>
    </source>
</evidence>
<dbReference type="RefSeq" id="XP_013956875.1">
    <property type="nucleotide sequence ID" value="XM_014101400.1"/>
</dbReference>
<comment type="similarity">
    <text evidence="7">Belongs to the PI3/PI4-kinase family.</text>
</comment>
<evidence type="ECO:0000313" key="11">
    <source>
        <dbReference type="Proteomes" id="UP000007115"/>
    </source>
</evidence>
<keyword evidence="3 7" id="KW-0547">Nucleotide-binding</keyword>
<dbReference type="OrthoDB" id="3349449at2759"/>
<dbReference type="PROSITE" id="PS00916">
    <property type="entry name" value="PI3_4_KINASE_2"/>
    <property type="match status" value="1"/>
</dbReference>
<evidence type="ECO:0000256" key="4">
    <source>
        <dbReference type="ARBA" id="ARBA00022777"/>
    </source>
</evidence>
<dbReference type="EMBL" id="ABDF02000006">
    <property type="protein sequence ID" value="EHK22661.1"/>
    <property type="molecule type" value="Genomic_DNA"/>
</dbReference>
<dbReference type="InterPro" id="IPR000403">
    <property type="entry name" value="PI3/4_kinase_cat_dom"/>
</dbReference>
<comment type="catalytic activity">
    <reaction evidence="7">
        <text>a 1,2-diacyl-sn-glycero-3-phospho-(1D-myo-inositol) + ATP = a 1,2-diacyl-sn-glycero-3-phospho-(1D-myo-inositol 4-phosphate) + ADP + H(+)</text>
        <dbReference type="Rhea" id="RHEA:19877"/>
        <dbReference type="ChEBI" id="CHEBI:15378"/>
        <dbReference type="ChEBI" id="CHEBI:30616"/>
        <dbReference type="ChEBI" id="CHEBI:57880"/>
        <dbReference type="ChEBI" id="CHEBI:58178"/>
        <dbReference type="ChEBI" id="CHEBI:456216"/>
        <dbReference type="EC" id="2.7.1.67"/>
    </reaction>
</comment>
<dbReference type="InParanoid" id="G9MRD8"/>
<dbReference type="GO" id="GO:0005524">
    <property type="term" value="F:ATP binding"/>
    <property type="evidence" value="ECO:0007669"/>
    <property type="project" value="UniProtKB-UniRule"/>
</dbReference>
<feature type="region of interest" description="Disordered" evidence="8">
    <location>
        <begin position="1"/>
        <end position="73"/>
    </location>
</feature>
<comment type="subcellular location">
    <subcellularLocation>
        <location evidence="7">Cell membrane</location>
        <topology evidence="7">Peripheral membrane protein</topology>
    </subcellularLocation>
    <subcellularLocation>
        <location evidence="7">Vacuole membrane</location>
        <topology evidence="7">Peripheral membrane protein</topology>
    </subcellularLocation>
</comment>
<evidence type="ECO:0000256" key="3">
    <source>
        <dbReference type="ARBA" id="ARBA00022741"/>
    </source>
</evidence>
<evidence type="ECO:0000313" key="10">
    <source>
        <dbReference type="EMBL" id="EHK22661.1"/>
    </source>
</evidence>
<dbReference type="EC" id="2.7.1.67" evidence="7"/>
<dbReference type="OMA" id="NWMVKVD"/>
<dbReference type="VEuPathDB" id="FungiDB:TRIVIDRAFT_71222"/>
<evidence type="ECO:0000256" key="1">
    <source>
        <dbReference type="ARBA" id="ARBA00022475"/>
    </source>
</evidence>
<dbReference type="GO" id="GO:0005768">
    <property type="term" value="C:endosome"/>
    <property type="evidence" value="ECO:0007669"/>
    <property type="project" value="UniProtKB-UniRule"/>
</dbReference>
<dbReference type="FunCoup" id="G9MRD8">
    <property type="interactions" value="240"/>
</dbReference>
<keyword evidence="1 7" id="KW-1003">Cell membrane</keyword>
<dbReference type="AlphaFoldDB" id="G9MRD8"/>
<evidence type="ECO:0000259" key="9">
    <source>
        <dbReference type="PROSITE" id="PS50290"/>
    </source>
</evidence>
<sequence>MRGYRSGTTGYERLAQADLSDDSDTDLLAESTASLQPLSTPRYAPISQPRHRSSVTSPKLGPSRPKFRRRLGSNGGVDIKAINARLERWAEEIAAKFKRKGRHSLGEEERLEIHHSVFQPPEGVRPISPEALAEPQVTAMTKAQFDAVIESVRQAIRQEVHPSMISQGSSGSYFARNPDGKIVGVFKPKDEEPYAAGNPKWNKWIHRNLFPCFFGRACLIPNLSYVSEAAAYVLDHQLRTHLVPYTDVVWLSSKSFHYPYWDRRSFQKKKKPLPPKPGSFQVFLKGFKDANVFLRENPWPDQYWSGFRSNDANRQKKKRWTESCRPSASASADDAASSDEEEDQRGDGGEGSSPAANKFVWTEQLKQSFREELEKLVILDYIMRNTDRGLDNWMVKVDWETNTVSLASDPIQINMEPVTEEDEEEANVRPIDASEMPPQPTRASYPYKRQKPMKASSSRRKAEPNMSIGAIDNSLSWPWKHPDAWRSFPFGWLFLPVDLIGRPFSQKTRDHFLPLLTSTAWWSETQMALKKVFQMDEDFKERMFAKQIAVMKGQAWNVVEALKTPDHGPLELTRRAKVCVWDDYVDIPVAVPMRMTSSEMRRSTAQRQSLDEADITGSAPTSRVPVDDLLGLASAPAEMPRSGRFDTASPPEDPFMSPDESPGVPDSTRPTMESQSQPSRGYQGPSRALNIYEPERFQNQNQNQKHQRRYSYATPATRQHSNSIAQQLYGDISYAADDDDLEGDLGYAAAEGQMGHQRKVIVERLEAVKSRNPVFTWC</sequence>
<dbReference type="GO" id="GO:0007032">
    <property type="term" value="P:endosome organization"/>
    <property type="evidence" value="ECO:0007669"/>
    <property type="project" value="TreeGrafter"/>
</dbReference>
<reference evidence="10 11" key="1">
    <citation type="journal article" date="2011" name="Genome Biol.">
        <title>Comparative genome sequence analysis underscores mycoparasitism as the ancestral life style of Trichoderma.</title>
        <authorList>
            <person name="Kubicek C.P."/>
            <person name="Herrera-Estrella A."/>
            <person name="Seidl-Seiboth V."/>
            <person name="Martinez D.A."/>
            <person name="Druzhinina I.S."/>
            <person name="Thon M."/>
            <person name="Zeilinger S."/>
            <person name="Casas-Flores S."/>
            <person name="Horwitz B.A."/>
            <person name="Mukherjee P.K."/>
            <person name="Mukherjee M."/>
            <person name="Kredics L."/>
            <person name="Alcaraz L.D."/>
            <person name="Aerts A."/>
            <person name="Antal Z."/>
            <person name="Atanasova L."/>
            <person name="Cervantes-Badillo M.G."/>
            <person name="Challacombe J."/>
            <person name="Chertkov O."/>
            <person name="McCluskey K."/>
            <person name="Coulpier F."/>
            <person name="Deshpande N."/>
            <person name="von Doehren H."/>
            <person name="Ebbole D.J."/>
            <person name="Esquivel-Naranjo E.U."/>
            <person name="Fekete E."/>
            <person name="Flipphi M."/>
            <person name="Glaser F."/>
            <person name="Gomez-Rodriguez E.Y."/>
            <person name="Gruber S."/>
            <person name="Han C."/>
            <person name="Henrissat B."/>
            <person name="Hermosa R."/>
            <person name="Hernandez-Onate M."/>
            <person name="Karaffa L."/>
            <person name="Kosti I."/>
            <person name="Le Crom S."/>
            <person name="Lindquist E."/>
            <person name="Lucas S."/>
            <person name="Luebeck M."/>
            <person name="Luebeck P.S."/>
            <person name="Margeot A."/>
            <person name="Metz B."/>
            <person name="Misra M."/>
            <person name="Nevalainen H."/>
            <person name="Omann M."/>
            <person name="Packer N."/>
            <person name="Perrone G."/>
            <person name="Uresti-Rivera E.E."/>
            <person name="Salamov A."/>
            <person name="Schmoll M."/>
            <person name="Seiboth B."/>
            <person name="Shapiro H."/>
            <person name="Sukno S."/>
            <person name="Tamayo-Ramos J.A."/>
            <person name="Tisch D."/>
            <person name="Wiest A."/>
            <person name="Wilkinson H.H."/>
            <person name="Zhang M."/>
            <person name="Coutinho P.M."/>
            <person name="Kenerley C.M."/>
            <person name="Monte E."/>
            <person name="Baker S.E."/>
            <person name="Grigoriev I.V."/>
        </authorList>
    </citation>
    <scope>NUCLEOTIDE SEQUENCE [LARGE SCALE GENOMIC DNA]</scope>
    <source>
        <strain evidence="11">Gv29-8 / FGSC 10586</strain>
    </source>
</reference>
<keyword evidence="4 7" id="KW-0418">Kinase</keyword>
<gene>
    <name evidence="10" type="ORF">TRIVIDRAFT_71222</name>
</gene>
<dbReference type="GO" id="GO:0046854">
    <property type="term" value="P:phosphatidylinositol phosphate biosynthetic process"/>
    <property type="evidence" value="ECO:0007669"/>
    <property type="project" value="UniProtKB-UniRule"/>
</dbReference>
<dbReference type="GO" id="GO:0005802">
    <property type="term" value="C:trans-Golgi network"/>
    <property type="evidence" value="ECO:0007669"/>
    <property type="project" value="TreeGrafter"/>
</dbReference>
<dbReference type="InterPro" id="IPR039756">
    <property type="entry name" value="Lsb6/PI4K2"/>
</dbReference>
<feature type="region of interest" description="Disordered" evidence="8">
    <location>
        <begin position="596"/>
        <end position="686"/>
    </location>
</feature>
<proteinExistence type="inferred from homology"/>
<name>G9MRD8_HYPVG</name>
<dbReference type="eggNOG" id="KOG2381">
    <property type="taxonomic scope" value="Eukaryota"/>
</dbReference>
<feature type="region of interest" description="Disordered" evidence="8">
    <location>
        <begin position="432"/>
        <end position="464"/>
    </location>
</feature>
<feature type="compositionally biased region" description="Polar residues" evidence="8">
    <location>
        <begin position="596"/>
        <end position="608"/>
    </location>
</feature>
<feature type="compositionally biased region" description="Polar residues" evidence="8">
    <location>
        <begin position="668"/>
        <end position="680"/>
    </location>
</feature>
<comment type="caution">
    <text evidence="10">The sequence shown here is derived from an EMBL/GenBank/DDBJ whole genome shotgun (WGS) entry which is preliminary data.</text>
</comment>
<dbReference type="Proteomes" id="UP000007115">
    <property type="component" value="Unassembled WGS sequence"/>
</dbReference>
<dbReference type="GO" id="GO:0000329">
    <property type="term" value="C:fungal-type vacuole membrane"/>
    <property type="evidence" value="ECO:0007669"/>
    <property type="project" value="TreeGrafter"/>
</dbReference>
<keyword evidence="6" id="KW-0472">Membrane</keyword>
<evidence type="ECO:0000256" key="7">
    <source>
        <dbReference type="RuleBase" id="RU367084"/>
    </source>
</evidence>
<evidence type="ECO:0000256" key="6">
    <source>
        <dbReference type="ARBA" id="ARBA00023136"/>
    </source>
</evidence>
<dbReference type="PROSITE" id="PS50290">
    <property type="entry name" value="PI3_4_KINASE_3"/>
    <property type="match status" value="1"/>
</dbReference>
<accession>G9MRD8</accession>
<dbReference type="PANTHER" id="PTHR12865:SF1">
    <property type="entry name" value="PHOSPHATIDYLINOSITOL 4-KINASE TYPE 2"/>
    <property type="match status" value="1"/>
</dbReference>
<dbReference type="HOGENOM" id="CLU_009049_2_0_1"/>
<dbReference type="InterPro" id="IPR018936">
    <property type="entry name" value="PI3/4_kinase_CS"/>
</dbReference>
<dbReference type="PANTHER" id="PTHR12865">
    <property type="entry name" value="PHOSPHATIDYLINOSITOL 4-KINASE TYPE-II"/>
    <property type="match status" value="1"/>
</dbReference>
<dbReference type="GO" id="GO:0004430">
    <property type="term" value="F:1-phosphatidylinositol 4-kinase activity"/>
    <property type="evidence" value="ECO:0007669"/>
    <property type="project" value="UniProtKB-UniRule"/>
</dbReference>
<dbReference type="Pfam" id="PF00454">
    <property type="entry name" value="PI3_PI4_kinase"/>
    <property type="match status" value="1"/>
</dbReference>
<dbReference type="GO" id="GO:0007030">
    <property type="term" value="P:Golgi organization"/>
    <property type="evidence" value="ECO:0007669"/>
    <property type="project" value="TreeGrafter"/>
</dbReference>
<dbReference type="STRING" id="413071.G9MRD8"/>
<dbReference type="GO" id="GO:0005886">
    <property type="term" value="C:plasma membrane"/>
    <property type="evidence" value="ECO:0007669"/>
    <property type="project" value="UniProtKB-SubCell"/>
</dbReference>
<keyword evidence="5 7" id="KW-0067">ATP-binding</keyword>
<organism evidence="10 11">
    <name type="scientific">Hypocrea virens (strain Gv29-8 / FGSC 10586)</name>
    <name type="common">Gliocladium virens</name>
    <name type="synonym">Trichoderma virens</name>
    <dbReference type="NCBI Taxonomy" id="413071"/>
    <lineage>
        <taxon>Eukaryota</taxon>
        <taxon>Fungi</taxon>
        <taxon>Dikarya</taxon>
        <taxon>Ascomycota</taxon>
        <taxon>Pezizomycotina</taxon>
        <taxon>Sordariomycetes</taxon>
        <taxon>Hypocreomycetidae</taxon>
        <taxon>Hypocreales</taxon>
        <taxon>Hypocreaceae</taxon>
        <taxon>Trichoderma</taxon>
    </lineage>
</organism>
<dbReference type="GeneID" id="25797438"/>
<protein>
    <recommendedName>
        <fullName evidence="7">Phosphatidylinositol 4-kinase</fullName>
        <ecNumber evidence="7">2.7.1.67</ecNumber>
    </recommendedName>
</protein>
<keyword evidence="11" id="KW-1185">Reference proteome</keyword>
<feature type="domain" description="PI3K/PI4K catalytic" evidence="9">
    <location>
        <begin position="159"/>
        <end position="581"/>
    </location>
</feature>
<evidence type="ECO:0000256" key="5">
    <source>
        <dbReference type="ARBA" id="ARBA00022840"/>
    </source>
</evidence>
<keyword evidence="2 7" id="KW-0808">Transferase</keyword>
<feature type="region of interest" description="Disordered" evidence="8">
    <location>
        <begin position="315"/>
        <end position="358"/>
    </location>
</feature>